<accession>U6LBF4</accession>
<evidence type="ECO:0000313" key="1">
    <source>
        <dbReference type="EMBL" id="CDJ47486.1"/>
    </source>
</evidence>
<name>U6LBF4_9EIME</name>
<proteinExistence type="predicted"/>
<gene>
    <name evidence="1" type="ORF">EBH_0038680</name>
</gene>
<dbReference type="VEuPathDB" id="ToxoDB:EBH_0038680"/>
<dbReference type="OrthoDB" id="345324at2759"/>
<dbReference type="Proteomes" id="UP000030750">
    <property type="component" value="Unassembled WGS sequence"/>
</dbReference>
<dbReference type="EMBL" id="HG710743">
    <property type="protein sequence ID" value="CDJ47486.1"/>
    <property type="molecule type" value="Genomic_DNA"/>
</dbReference>
<reference evidence="1" key="2">
    <citation type="submission" date="2013-10" db="EMBL/GenBank/DDBJ databases">
        <authorList>
            <person name="Aslett M."/>
        </authorList>
    </citation>
    <scope>NUCLEOTIDE SEQUENCE [LARGE SCALE GENOMIC DNA]</scope>
    <source>
        <strain evidence="1">Houghton</strain>
    </source>
</reference>
<reference evidence="1" key="1">
    <citation type="submission" date="2013-10" db="EMBL/GenBank/DDBJ databases">
        <title>Genomic analysis of the causative agents of coccidiosis in chickens.</title>
        <authorList>
            <person name="Reid A.J."/>
            <person name="Blake D."/>
            <person name="Billington K."/>
            <person name="Browne H."/>
            <person name="Dunn M."/>
            <person name="Hung S."/>
            <person name="Kawahara F."/>
            <person name="Miranda-Saavedra D."/>
            <person name="Mourier T."/>
            <person name="Nagra H."/>
            <person name="Otto T.D."/>
            <person name="Rawlings N."/>
            <person name="Sanchez A."/>
            <person name="Sanders M."/>
            <person name="Subramaniam C."/>
            <person name="Tay Y."/>
            <person name="Dear P."/>
            <person name="Doerig C."/>
            <person name="Gruber A."/>
            <person name="Parkinson J."/>
            <person name="Shirley M."/>
            <person name="Wan K.L."/>
            <person name="Berriman M."/>
            <person name="Tomley F."/>
            <person name="Pain A."/>
        </authorList>
    </citation>
    <scope>NUCLEOTIDE SEQUENCE [LARGE SCALE GENOMIC DNA]</scope>
    <source>
        <strain evidence="1">Houghton</strain>
    </source>
</reference>
<dbReference type="AlphaFoldDB" id="U6LBF4"/>
<organism evidence="1 2">
    <name type="scientific">Eimeria brunetti</name>
    <dbReference type="NCBI Taxonomy" id="51314"/>
    <lineage>
        <taxon>Eukaryota</taxon>
        <taxon>Sar</taxon>
        <taxon>Alveolata</taxon>
        <taxon>Apicomplexa</taxon>
        <taxon>Conoidasida</taxon>
        <taxon>Coccidia</taxon>
        <taxon>Eucoccidiorida</taxon>
        <taxon>Eimeriorina</taxon>
        <taxon>Eimeriidae</taxon>
        <taxon>Eimeria</taxon>
    </lineage>
</organism>
<sequence>MATTTYPSPYPAYTETYLTPEGYIQGNSSVNDMAYYAGGPDPMQPCAPSAVHQIHHSDAVEIHQFDPMPAYNYVPTTSPPLYEPAAGSLGINSQDPRMQTFCHAFGNEFSFYNTTANSGMPQGYHIAMQGFPESVEARAAIKKEIRTPPSMLQQMLVVFISESRPSFTGRLITAIANNGVAEAAPFF</sequence>
<protein>
    <submittedName>
        <fullName evidence="1">Uncharacterized protein</fullName>
    </submittedName>
</protein>
<keyword evidence="2" id="KW-1185">Reference proteome</keyword>
<evidence type="ECO:0000313" key="2">
    <source>
        <dbReference type="Proteomes" id="UP000030750"/>
    </source>
</evidence>